<evidence type="ECO:0008006" key="7">
    <source>
        <dbReference type="Google" id="ProtNLM"/>
    </source>
</evidence>
<protein>
    <recommendedName>
        <fullName evidence="7">Sestrin</fullName>
    </recommendedName>
</protein>
<dbReference type="Gene3D" id="1.20.1290.10">
    <property type="entry name" value="AhpD-like"/>
    <property type="match status" value="1"/>
</dbReference>
<dbReference type="SUPFAM" id="SSF69118">
    <property type="entry name" value="AhpD-like"/>
    <property type="match status" value="1"/>
</dbReference>
<dbReference type="GO" id="GO:0005737">
    <property type="term" value="C:cytoplasm"/>
    <property type="evidence" value="ECO:0007669"/>
    <property type="project" value="UniProtKB-SubCell"/>
</dbReference>
<evidence type="ECO:0000256" key="4">
    <source>
        <dbReference type="SAM" id="MobiDB-lite"/>
    </source>
</evidence>
<organism evidence="5 6">
    <name type="scientific">Galdieria yellowstonensis</name>
    <dbReference type="NCBI Taxonomy" id="3028027"/>
    <lineage>
        <taxon>Eukaryota</taxon>
        <taxon>Rhodophyta</taxon>
        <taxon>Bangiophyceae</taxon>
        <taxon>Galdieriales</taxon>
        <taxon>Galdieriaceae</taxon>
        <taxon>Galdieria</taxon>
    </lineage>
</organism>
<dbReference type="Proteomes" id="UP001300502">
    <property type="component" value="Unassembled WGS sequence"/>
</dbReference>
<dbReference type="EMBL" id="JANCYU010000030">
    <property type="protein sequence ID" value="KAK4525414.1"/>
    <property type="molecule type" value="Genomic_DNA"/>
</dbReference>
<evidence type="ECO:0000256" key="3">
    <source>
        <dbReference type="ARBA" id="ARBA00022490"/>
    </source>
</evidence>
<evidence type="ECO:0000313" key="5">
    <source>
        <dbReference type="EMBL" id="KAK4525414.1"/>
    </source>
</evidence>
<name>A0AAV9IDC3_9RHOD</name>
<proteinExistence type="inferred from homology"/>
<dbReference type="InterPro" id="IPR029032">
    <property type="entry name" value="AhpD-like"/>
</dbReference>
<accession>A0AAV9IDC3</accession>
<evidence type="ECO:0000256" key="1">
    <source>
        <dbReference type="ARBA" id="ARBA00004496"/>
    </source>
</evidence>
<keyword evidence="3" id="KW-0963">Cytoplasm</keyword>
<dbReference type="AlphaFoldDB" id="A0AAV9IDC3"/>
<gene>
    <name evidence="5" type="ORF">GAYE_SCF12G3322</name>
</gene>
<dbReference type="GO" id="GO:1904262">
    <property type="term" value="P:negative regulation of TORC1 signaling"/>
    <property type="evidence" value="ECO:0007669"/>
    <property type="project" value="TreeGrafter"/>
</dbReference>
<dbReference type="GO" id="GO:0016684">
    <property type="term" value="F:oxidoreductase activity, acting on peroxide as acceptor"/>
    <property type="evidence" value="ECO:0007669"/>
    <property type="project" value="TreeGrafter"/>
</dbReference>
<feature type="compositionally biased region" description="Polar residues" evidence="4">
    <location>
        <begin position="354"/>
        <end position="372"/>
    </location>
</feature>
<dbReference type="PANTHER" id="PTHR12474:SF0">
    <property type="entry name" value="SESTRIN HOMOLOG"/>
    <property type="match status" value="1"/>
</dbReference>
<evidence type="ECO:0000256" key="2">
    <source>
        <dbReference type="ARBA" id="ARBA00008350"/>
    </source>
</evidence>
<feature type="region of interest" description="Disordered" evidence="4">
    <location>
        <begin position="307"/>
        <end position="332"/>
    </location>
</feature>
<reference evidence="5 6" key="1">
    <citation type="submission" date="2022-07" db="EMBL/GenBank/DDBJ databases">
        <title>Genome-wide signatures of adaptation to extreme environments.</title>
        <authorList>
            <person name="Cho C.H."/>
            <person name="Yoon H.S."/>
        </authorList>
    </citation>
    <scope>NUCLEOTIDE SEQUENCE [LARGE SCALE GENOMIC DNA]</scope>
    <source>
        <strain evidence="5 6">108.79 E11</strain>
    </source>
</reference>
<dbReference type="GO" id="GO:0016239">
    <property type="term" value="P:positive regulation of macroautophagy"/>
    <property type="evidence" value="ECO:0007669"/>
    <property type="project" value="TreeGrafter"/>
</dbReference>
<evidence type="ECO:0000313" key="6">
    <source>
        <dbReference type="Proteomes" id="UP001300502"/>
    </source>
</evidence>
<comment type="similarity">
    <text evidence="2">Belongs to the sestrin family.</text>
</comment>
<dbReference type="PANTHER" id="PTHR12474">
    <property type="entry name" value="P53 REGULATED PA26 NUCLEAR PROTEIN SESTRIN"/>
    <property type="match status" value="1"/>
</dbReference>
<feature type="compositionally biased region" description="Polar residues" evidence="4">
    <location>
        <begin position="320"/>
        <end position="330"/>
    </location>
</feature>
<dbReference type="GO" id="GO:0005634">
    <property type="term" value="C:nucleus"/>
    <property type="evidence" value="ECO:0007669"/>
    <property type="project" value="InterPro"/>
</dbReference>
<dbReference type="Pfam" id="PF04636">
    <property type="entry name" value="PA26"/>
    <property type="match status" value="1"/>
</dbReference>
<feature type="region of interest" description="Disordered" evidence="4">
    <location>
        <begin position="354"/>
        <end position="382"/>
    </location>
</feature>
<sequence>MHTSPRVSKGSLDYTLRFFHTLLTQDEAARKQALDRILWQLENSLQGSDQGQLFVAHIATITRFASEVPFSDVREAFSSLLERAETTLPVHSPVYSMVKEYQRLRRPIFSRFIPNDQLPTVQNANSVTLRLFTDNFLFTGRISTVVRVMAFFPSYLEAYIQSYRAIMRRPGPLPETWRNYLGLMAGARLRCSYIVHMQETEFLLHGGDIRWLESDENVPPKLLVIRELNAILAHQPWLLKSEHLQRLAHPASSLGGQVSWSLSECVLAILIFSHFHSLAGFIEGCGLCPDIDMDSRDSLVRLLLTREQDGGGTEEEEMATKTNDALQSPPSEVEATRQLVEKLKRAIILQEDTSYSDSGDQQQFAKSASIDSNSHEHRSWNSDGSFTEAMEAKYSRIAGFTEYYPLKHEDFDVNSKTYKIFHIHEYNWSDHGYALINAFYEDGELASLLDKQFDIIYHLTDNSIGMNANVDTSIFRRAIWVYVHRLMGIMHDDYDYRLVNLILKQPLKAFIKKVACKPETISRNDFERMGLALRPEEKVQIVLLSMEARKQAELLYGLHAIMKWMNQDSDD</sequence>
<comment type="caution">
    <text evidence="5">The sequence shown here is derived from an EMBL/GenBank/DDBJ whole genome shotgun (WGS) entry which is preliminary data.</text>
</comment>
<keyword evidence="6" id="KW-1185">Reference proteome</keyword>
<dbReference type="InterPro" id="IPR006730">
    <property type="entry name" value="Sestrin"/>
</dbReference>
<dbReference type="GO" id="GO:1990253">
    <property type="term" value="P:cellular response to leucine starvation"/>
    <property type="evidence" value="ECO:0007669"/>
    <property type="project" value="TreeGrafter"/>
</dbReference>
<comment type="subcellular location">
    <subcellularLocation>
        <location evidence="1">Cytoplasm</location>
    </subcellularLocation>
</comment>
<dbReference type="GO" id="GO:0070728">
    <property type="term" value="F:L-leucine binding"/>
    <property type="evidence" value="ECO:0007669"/>
    <property type="project" value="TreeGrafter"/>
</dbReference>
<dbReference type="GO" id="GO:0071233">
    <property type="term" value="P:cellular response to L-leucine"/>
    <property type="evidence" value="ECO:0007669"/>
    <property type="project" value="TreeGrafter"/>
</dbReference>
<dbReference type="GO" id="GO:1901031">
    <property type="term" value="P:regulation of response to reactive oxygen species"/>
    <property type="evidence" value="ECO:0007669"/>
    <property type="project" value="InterPro"/>
</dbReference>